<name>A0AA40K791_9PEZI</name>
<dbReference type="EMBL" id="JAUKTV010000001">
    <property type="protein sequence ID" value="KAK0748545.1"/>
    <property type="molecule type" value="Genomic_DNA"/>
</dbReference>
<keyword evidence="4" id="KW-1185">Reference proteome</keyword>
<protein>
    <submittedName>
        <fullName evidence="3">Uncharacterized protein</fullName>
    </submittedName>
</protein>
<proteinExistence type="predicted"/>
<feature type="compositionally biased region" description="Polar residues" evidence="2">
    <location>
        <begin position="253"/>
        <end position="271"/>
    </location>
</feature>
<accession>A0AA40K791</accession>
<gene>
    <name evidence="3" type="ORF">B0T21DRAFT_420581</name>
</gene>
<feature type="coiled-coil region" evidence="1">
    <location>
        <begin position="75"/>
        <end position="176"/>
    </location>
</feature>
<organism evidence="3 4">
    <name type="scientific">Apiosordaria backusii</name>
    <dbReference type="NCBI Taxonomy" id="314023"/>
    <lineage>
        <taxon>Eukaryota</taxon>
        <taxon>Fungi</taxon>
        <taxon>Dikarya</taxon>
        <taxon>Ascomycota</taxon>
        <taxon>Pezizomycotina</taxon>
        <taxon>Sordariomycetes</taxon>
        <taxon>Sordariomycetidae</taxon>
        <taxon>Sordariales</taxon>
        <taxon>Lasiosphaeriaceae</taxon>
        <taxon>Apiosordaria</taxon>
    </lineage>
</organism>
<keyword evidence="1" id="KW-0175">Coiled coil</keyword>
<evidence type="ECO:0000313" key="3">
    <source>
        <dbReference type="EMBL" id="KAK0748545.1"/>
    </source>
</evidence>
<sequence length="586" mass="66773">MRKQCRLVLRRIWGLREGLHMMKDVTGHSDVFLQQLDFDIQGLINSISQMMDEGNKVGNELLRLISLAETHGSESRKTQENLQRFKQEHESIVKEYKSAKAELKQVLTDNKLEVQMARQRVKELEEQRTTLDEIVATYKVKHARDSEMIELFRERIEKLEMENSYLREQVDGKRNLWMQVHTDPKERSAALNIAMQSSVVVPSQERGISRPLSHHVTHMSLRPSSRHGPHQDRSGLSPNNSQLVRAPYGGTSILPTGSHSVKNGQPNSRATGDNWRRSTPRTSVLRANEVGSPSERHPSSPSATFSDLESPVMFKQTGQQQWANEFEGFFRLMLGFCNSHFKRLTASPQTIHSHIQTKVPSLYDYMCTVINPATPEDGQGYALSLVCETNTRPYFLFRLMLQHIVNLIFTPEGWSGFTKAVDDEMEQLGQVLECSKKPSERDVASKRLAELVKEIEASPQAASYRHRKIIDHNQVLRKMISPFIKMAKANQEPILHDLFTVTQAAWELSSKLLKANCTFHYVFNDTGAKYSADVHMAVETFLKPEDLALKNYRVKLSITPIVTMRSDANLTIKASQILKAKVLVMP</sequence>
<feature type="region of interest" description="Disordered" evidence="2">
    <location>
        <begin position="218"/>
        <end position="306"/>
    </location>
</feature>
<evidence type="ECO:0000313" key="4">
    <source>
        <dbReference type="Proteomes" id="UP001172159"/>
    </source>
</evidence>
<dbReference type="AlphaFoldDB" id="A0AA40K791"/>
<dbReference type="Proteomes" id="UP001172159">
    <property type="component" value="Unassembled WGS sequence"/>
</dbReference>
<comment type="caution">
    <text evidence="3">The sequence shown here is derived from an EMBL/GenBank/DDBJ whole genome shotgun (WGS) entry which is preliminary data.</text>
</comment>
<feature type="compositionally biased region" description="Polar residues" evidence="2">
    <location>
        <begin position="234"/>
        <end position="243"/>
    </location>
</feature>
<reference evidence="3" key="1">
    <citation type="submission" date="2023-06" db="EMBL/GenBank/DDBJ databases">
        <title>Genome-scale phylogeny and comparative genomics of the fungal order Sordariales.</title>
        <authorList>
            <consortium name="Lawrence Berkeley National Laboratory"/>
            <person name="Hensen N."/>
            <person name="Bonometti L."/>
            <person name="Westerberg I."/>
            <person name="Brannstrom I.O."/>
            <person name="Guillou S."/>
            <person name="Cros-Aarteil S."/>
            <person name="Calhoun S."/>
            <person name="Haridas S."/>
            <person name="Kuo A."/>
            <person name="Mondo S."/>
            <person name="Pangilinan J."/>
            <person name="Riley R."/>
            <person name="Labutti K."/>
            <person name="Andreopoulos B."/>
            <person name="Lipzen A."/>
            <person name="Chen C."/>
            <person name="Yanf M."/>
            <person name="Daum C."/>
            <person name="Ng V."/>
            <person name="Clum A."/>
            <person name="Steindorff A."/>
            <person name="Ohm R."/>
            <person name="Martin F."/>
            <person name="Silar P."/>
            <person name="Natvig D."/>
            <person name="Lalanne C."/>
            <person name="Gautier V."/>
            <person name="Ament-Velasquez S.L."/>
            <person name="Kruys A."/>
            <person name="Hutchinson M.I."/>
            <person name="Powell A.J."/>
            <person name="Barry K."/>
            <person name="Miller A.N."/>
            <person name="Grigoriev I.V."/>
            <person name="Debuchy R."/>
            <person name="Gladieux P."/>
            <person name="Thoren M.H."/>
            <person name="Johannesson H."/>
        </authorList>
    </citation>
    <scope>NUCLEOTIDE SEQUENCE</scope>
    <source>
        <strain evidence="3">CBS 540.89</strain>
    </source>
</reference>
<evidence type="ECO:0000256" key="1">
    <source>
        <dbReference type="SAM" id="Coils"/>
    </source>
</evidence>
<evidence type="ECO:0000256" key="2">
    <source>
        <dbReference type="SAM" id="MobiDB-lite"/>
    </source>
</evidence>